<feature type="compositionally biased region" description="Low complexity" evidence="1">
    <location>
        <begin position="19"/>
        <end position="35"/>
    </location>
</feature>
<dbReference type="AlphaFoldDB" id="A0A225UH78"/>
<comment type="caution">
    <text evidence="2">The sequence shown here is derived from an EMBL/GenBank/DDBJ whole genome shotgun (WGS) entry which is preliminary data.</text>
</comment>
<evidence type="ECO:0000256" key="1">
    <source>
        <dbReference type="SAM" id="MobiDB-lite"/>
    </source>
</evidence>
<dbReference type="OrthoDB" id="112300at2759"/>
<dbReference type="EMBL" id="NBNE01018187">
    <property type="protein sequence ID" value="OWY92385.1"/>
    <property type="molecule type" value="Genomic_DNA"/>
</dbReference>
<name>A0A225UH78_9STRA</name>
<organism evidence="2 3">
    <name type="scientific">Phytophthora megakarya</name>
    <dbReference type="NCBI Taxonomy" id="4795"/>
    <lineage>
        <taxon>Eukaryota</taxon>
        <taxon>Sar</taxon>
        <taxon>Stramenopiles</taxon>
        <taxon>Oomycota</taxon>
        <taxon>Peronosporomycetes</taxon>
        <taxon>Peronosporales</taxon>
        <taxon>Peronosporaceae</taxon>
        <taxon>Phytophthora</taxon>
    </lineage>
</organism>
<evidence type="ECO:0000313" key="3">
    <source>
        <dbReference type="Proteomes" id="UP000198211"/>
    </source>
</evidence>
<feature type="non-terminal residue" evidence="2">
    <location>
        <position position="106"/>
    </location>
</feature>
<dbReference type="Proteomes" id="UP000198211">
    <property type="component" value="Unassembled WGS sequence"/>
</dbReference>
<accession>A0A225UH78</accession>
<keyword evidence="3" id="KW-1185">Reference proteome</keyword>
<gene>
    <name evidence="2" type="ORF">PHMEG_00038640</name>
</gene>
<protein>
    <submittedName>
        <fullName evidence="2">Uncharacterized protein</fullName>
    </submittedName>
</protein>
<feature type="region of interest" description="Disordered" evidence="1">
    <location>
        <begin position="1"/>
        <end position="77"/>
    </location>
</feature>
<proteinExistence type="predicted"/>
<evidence type="ECO:0000313" key="2">
    <source>
        <dbReference type="EMBL" id="OWY92385.1"/>
    </source>
</evidence>
<reference evidence="3" key="1">
    <citation type="submission" date="2017-03" db="EMBL/GenBank/DDBJ databases">
        <title>Phytopthora megakarya and P. palmivora, two closely related causual agents of cacao black pod achieved similar genome size and gene model numbers by different mechanisms.</title>
        <authorList>
            <person name="Ali S."/>
            <person name="Shao J."/>
            <person name="Larry D.J."/>
            <person name="Kronmiller B."/>
            <person name="Shen D."/>
            <person name="Strem M.D."/>
            <person name="Melnick R.L."/>
            <person name="Guiltinan M.J."/>
            <person name="Tyler B.M."/>
            <person name="Meinhardt L.W."/>
            <person name="Bailey B.A."/>
        </authorList>
    </citation>
    <scope>NUCLEOTIDE SEQUENCE [LARGE SCALE GENOMIC DNA]</scope>
    <source>
        <strain evidence="3">zdho120</strain>
    </source>
</reference>
<sequence length="106" mass="10786">MALAVDTPNGASEPPSETVARSAVSSRSARSARAVTTPGVVDSKRVSGQGPDTSRKVSAVRRRGANSVSTSGVGTRSISETRKFSAVRCRGDNSVPALGVTTHCSA</sequence>
<feature type="compositionally biased region" description="Polar residues" evidence="1">
    <location>
        <begin position="66"/>
        <end position="77"/>
    </location>
</feature>